<keyword evidence="5" id="KW-0132">Cell division</keyword>
<accession>A0ABQ8ATA2</accession>
<dbReference type="Pfam" id="PF25773">
    <property type="entry name" value="TPR_ANAPC2"/>
    <property type="match status" value="1"/>
</dbReference>
<dbReference type="Pfam" id="PF08672">
    <property type="entry name" value="ANAPC2"/>
    <property type="match status" value="1"/>
</dbReference>
<dbReference type="SMART" id="SM01013">
    <property type="entry name" value="APC2"/>
    <property type="match status" value="1"/>
</dbReference>
<evidence type="ECO:0000256" key="13">
    <source>
        <dbReference type="ARBA" id="ARBA00023306"/>
    </source>
</evidence>
<comment type="subcellular location">
    <subcellularLocation>
        <location evidence="2">Membrane</location>
    </subcellularLocation>
    <subcellularLocation>
        <location evidence="1">Plastid</location>
        <location evidence="1">Chloroplast</location>
    </subcellularLocation>
</comment>
<proteinExistence type="inferred from homology"/>
<dbReference type="Proteomes" id="UP000824890">
    <property type="component" value="Unassembled WGS sequence"/>
</dbReference>
<evidence type="ECO:0000256" key="2">
    <source>
        <dbReference type="ARBA" id="ARBA00004370"/>
    </source>
</evidence>
<dbReference type="PROSITE" id="PS50069">
    <property type="entry name" value="CULLIN_2"/>
    <property type="match status" value="1"/>
</dbReference>
<evidence type="ECO:0000313" key="18">
    <source>
        <dbReference type="Proteomes" id="UP000824890"/>
    </source>
</evidence>
<keyword evidence="10" id="KW-1133">Transmembrane helix</keyword>
<feature type="region of interest" description="Disordered" evidence="15">
    <location>
        <begin position="754"/>
        <end position="775"/>
    </location>
</feature>
<dbReference type="InterPro" id="IPR016158">
    <property type="entry name" value="Cullin_homology"/>
</dbReference>
<keyword evidence="13" id="KW-0131">Cell cycle</keyword>
<dbReference type="InterPro" id="IPR057975">
    <property type="entry name" value="TPR_ANAPC2"/>
</dbReference>
<evidence type="ECO:0000256" key="8">
    <source>
        <dbReference type="ARBA" id="ARBA00022776"/>
    </source>
</evidence>
<dbReference type="PANTHER" id="PTHR45957:SF1">
    <property type="entry name" value="ANAPHASE-PROMOTING COMPLEX SUBUNIT 2"/>
    <property type="match status" value="1"/>
</dbReference>
<dbReference type="Pfam" id="PF00504">
    <property type="entry name" value="Chloroa_b-bind"/>
    <property type="match status" value="1"/>
</dbReference>
<dbReference type="Gene3D" id="3.30.230.130">
    <property type="entry name" value="Cullin, Chain C, Domain 2"/>
    <property type="match status" value="1"/>
</dbReference>
<evidence type="ECO:0000256" key="6">
    <source>
        <dbReference type="ARBA" id="ARBA00022640"/>
    </source>
</evidence>
<evidence type="ECO:0000256" key="14">
    <source>
        <dbReference type="PROSITE-ProRule" id="PRU00330"/>
    </source>
</evidence>
<sequence>MELLGECNLGILETLSEDAIEEITESYGGFFTTVEALIGGDSSVEQELVSHVSTLCKYGLASLVRDHFLSSLQEAFDKGGASTFWLHFDDFRHKQHTDYGEEIHEALCGALEEITIEKQFHDKCLSILFHALHSFQQQSSEATIMHNSDSERVELFSTFRSMLSSTLMTTLPPHFPEILHWYFKEKLEELSAIMNEDDTQQLESDGMDLDDKLRSKNGEMDVDEGFSRHDELVKNIGKVVRDLRSIGFTSMAENAYASAIFLLLKAKVHDLAGDDYRTSVLGSIKQWIQTVPLQFLNALLSFLGDSVRYDTTPSGLTSPLACCPSPSFSKVVTPSEGIVRWKLRLEYFAYETLQDLRIAKLFEIIVDYPESSPAIEDLKQCLEYTGQHSKLVESFISSLKYRLLTAGASTNDILHQYVSTIKALRAIDPAGVFLEAVGEPIRDYLRGRKDTIKCVVTMLTDGSGGNANGSGNPGDSLLEELMRDEESQENVGFDDDFHTDDKQAWINASRWEPDPVEADPLKGSLSQRKVDILGMLVDIIGSKEQLVNEYRVMLAEKLLNKTDYDIDTEIRTIHFGEGSMQRCEIMLNDLIDSKRVNTNIKKASQTGTELGESELSVDILTSTILSTNFWPPIQEEPLVLPGPVDKLLSDYASRYHEIKTPRKLLWKKNLGTVKLELEFEDRAMQFTVSPTHAAIIMQFQEKKSWNSIDLGAATGIPIDVLNRRVNLWISKGVLRETRGREPNGNVYTLVESMTDSGKNESEELLGGDEESERSIASVEDQLRKEMTIYEKFIMGMLTNFGSMALERIHNTLKMFCVADPSYDKSLQQLQSFLSGLIFNKTEVSLYLTKRHYNKKTPPEMAATPTAAASSIMGTRVVPDINSGSGRITARFGFGKKKAAPKKTKTVVTTDRPLWYPGAKSPEWLDGSLVGDYGFDPFGLGKPAEYLQFDIDSLDQNLAKNLAGDVIGTRTEEAAPKSTPFQPYSEVFGIQRFRECELIHGRWAMLATLGALSVEWLTGVTWQDAGKVELVDGSSYLGQPLPFSISTLIWIEVLVIGYIEFQRNAELDSEKRLYPGGKFFDPLGLASDPEKMAQLQLAEIKHARLAMVAFLGFAVQAAATGKGPLNNWATHLSDPLHTTIIDTFSSS</sequence>
<dbReference type="InterPro" id="IPR036388">
    <property type="entry name" value="WH-like_DNA-bd_sf"/>
</dbReference>
<dbReference type="Gene3D" id="1.10.3460.10">
    <property type="entry name" value="Chlorophyll a/b binding protein domain"/>
    <property type="match status" value="1"/>
</dbReference>
<dbReference type="InterPro" id="IPR036317">
    <property type="entry name" value="Cullin_homology_sf"/>
</dbReference>
<keyword evidence="7" id="KW-0812">Transmembrane</keyword>
<evidence type="ECO:0000256" key="1">
    <source>
        <dbReference type="ARBA" id="ARBA00004229"/>
    </source>
</evidence>
<evidence type="ECO:0000256" key="7">
    <source>
        <dbReference type="ARBA" id="ARBA00022692"/>
    </source>
</evidence>
<evidence type="ECO:0000256" key="4">
    <source>
        <dbReference type="ARBA" id="ARBA00022528"/>
    </source>
</evidence>
<keyword evidence="12" id="KW-0472">Membrane</keyword>
<keyword evidence="6" id="KW-0934">Plastid</keyword>
<dbReference type="SUPFAM" id="SSF46785">
    <property type="entry name" value="Winged helix' DNA-binding domain"/>
    <property type="match status" value="1"/>
</dbReference>
<dbReference type="Pfam" id="PF26557">
    <property type="entry name" value="Cullin_AB"/>
    <property type="match status" value="1"/>
</dbReference>
<dbReference type="InterPro" id="IPR022796">
    <property type="entry name" value="Chloroa_b-bind"/>
</dbReference>
<evidence type="ECO:0000256" key="3">
    <source>
        <dbReference type="ARBA" id="ARBA00016068"/>
    </source>
</evidence>
<evidence type="ECO:0000256" key="15">
    <source>
        <dbReference type="SAM" id="MobiDB-lite"/>
    </source>
</evidence>
<keyword evidence="11" id="KW-0793">Thylakoid</keyword>
<evidence type="ECO:0000256" key="9">
    <source>
        <dbReference type="ARBA" id="ARBA00022786"/>
    </source>
</evidence>
<evidence type="ECO:0000259" key="16">
    <source>
        <dbReference type="PROSITE" id="PS50069"/>
    </source>
</evidence>
<reference evidence="17 18" key="1">
    <citation type="submission" date="2021-05" db="EMBL/GenBank/DDBJ databases">
        <title>Genome Assembly of Synthetic Allotetraploid Brassica napus Reveals Homoeologous Exchanges between Subgenomes.</title>
        <authorList>
            <person name="Davis J.T."/>
        </authorList>
    </citation>
    <scope>NUCLEOTIDE SEQUENCE [LARGE SCALE GENOMIC DNA]</scope>
    <source>
        <strain evidence="18">cv. Da-Ae</strain>
        <tissue evidence="17">Seedling</tissue>
    </source>
</reference>
<keyword evidence="18" id="KW-1185">Reference proteome</keyword>
<dbReference type="SUPFAM" id="SSF75632">
    <property type="entry name" value="Cullin homology domain"/>
    <property type="match status" value="1"/>
</dbReference>
<evidence type="ECO:0000256" key="10">
    <source>
        <dbReference type="ARBA" id="ARBA00022989"/>
    </source>
</evidence>
<dbReference type="InterPro" id="IPR059120">
    <property type="entry name" value="Cullin-like_AB"/>
</dbReference>
<dbReference type="SMART" id="SM00182">
    <property type="entry name" value="CULLIN"/>
    <property type="match status" value="1"/>
</dbReference>
<dbReference type="EMBL" id="JAGKQM010000012">
    <property type="protein sequence ID" value="KAH0895433.1"/>
    <property type="molecule type" value="Genomic_DNA"/>
</dbReference>
<gene>
    <name evidence="17" type="ORF">HID58_045001</name>
</gene>
<dbReference type="PANTHER" id="PTHR45957">
    <property type="entry name" value="ANAPHASE-PROMOTING COMPLEX SUBUNIT 2"/>
    <property type="match status" value="1"/>
</dbReference>
<dbReference type="SUPFAM" id="SSF103511">
    <property type="entry name" value="Chlorophyll a-b binding protein"/>
    <property type="match status" value="1"/>
</dbReference>
<dbReference type="InterPro" id="IPR014786">
    <property type="entry name" value="ANAPC2_C"/>
</dbReference>
<feature type="domain" description="Cullin family profile" evidence="16">
    <location>
        <begin position="535"/>
        <end position="729"/>
    </location>
</feature>
<comment type="caution">
    <text evidence="17">The sequence shown here is derived from an EMBL/GenBank/DDBJ whole genome shotgun (WGS) entry which is preliminary data.</text>
</comment>
<name>A0ABQ8ATA2_BRANA</name>
<dbReference type="InterPro" id="IPR044554">
    <property type="entry name" value="ANAPC2"/>
</dbReference>
<dbReference type="Gene3D" id="1.10.10.10">
    <property type="entry name" value="Winged helix-like DNA-binding domain superfamily/Winged helix DNA-binding domain"/>
    <property type="match status" value="1"/>
</dbReference>
<dbReference type="InterPro" id="IPR036390">
    <property type="entry name" value="WH_DNA-bd_sf"/>
</dbReference>
<dbReference type="Gene3D" id="1.20.1310.10">
    <property type="entry name" value="Cullin Repeats"/>
    <property type="match status" value="1"/>
</dbReference>
<evidence type="ECO:0000313" key="17">
    <source>
        <dbReference type="EMBL" id="KAH0895433.1"/>
    </source>
</evidence>
<evidence type="ECO:0000256" key="5">
    <source>
        <dbReference type="ARBA" id="ARBA00022618"/>
    </source>
</evidence>
<protein>
    <recommendedName>
        <fullName evidence="3">Anaphase-promoting complex subunit 2</fullName>
    </recommendedName>
</protein>
<evidence type="ECO:0000256" key="11">
    <source>
        <dbReference type="ARBA" id="ARBA00023078"/>
    </source>
</evidence>
<keyword evidence="4" id="KW-0150">Chloroplast</keyword>
<evidence type="ECO:0000256" key="12">
    <source>
        <dbReference type="ARBA" id="ARBA00023136"/>
    </source>
</evidence>
<organism evidence="17 18">
    <name type="scientific">Brassica napus</name>
    <name type="common">Rape</name>
    <dbReference type="NCBI Taxonomy" id="3708"/>
    <lineage>
        <taxon>Eukaryota</taxon>
        <taxon>Viridiplantae</taxon>
        <taxon>Streptophyta</taxon>
        <taxon>Embryophyta</taxon>
        <taxon>Tracheophyta</taxon>
        <taxon>Spermatophyta</taxon>
        <taxon>Magnoliopsida</taxon>
        <taxon>eudicotyledons</taxon>
        <taxon>Gunneridae</taxon>
        <taxon>Pentapetalae</taxon>
        <taxon>rosids</taxon>
        <taxon>malvids</taxon>
        <taxon>Brassicales</taxon>
        <taxon>Brassicaceae</taxon>
        <taxon>Brassiceae</taxon>
        <taxon>Brassica</taxon>
    </lineage>
</organism>
<feature type="compositionally biased region" description="Acidic residues" evidence="15">
    <location>
        <begin position="762"/>
        <end position="771"/>
    </location>
</feature>
<keyword evidence="9" id="KW-0833">Ubl conjugation pathway</keyword>
<keyword evidence="8" id="KW-0498">Mitosis</keyword>
<comment type="similarity">
    <text evidence="14">Belongs to the cullin family.</text>
</comment>